<dbReference type="PANTHER" id="PTHR10404">
    <property type="entry name" value="N-ACETYLATED-ALPHA-LINKED ACIDIC DIPEPTIDASE"/>
    <property type="match status" value="1"/>
</dbReference>
<dbReference type="PROSITE" id="PS51257">
    <property type="entry name" value="PROKAR_LIPOPROTEIN"/>
    <property type="match status" value="1"/>
</dbReference>
<dbReference type="SUPFAM" id="SSF53187">
    <property type="entry name" value="Zn-dependent exopeptidases"/>
    <property type="match status" value="1"/>
</dbReference>
<reference evidence="7" key="1">
    <citation type="submission" date="2015-08" db="UniProtKB">
        <authorList>
            <consortium name="WormBaseParasite"/>
        </authorList>
    </citation>
    <scope>IDENTIFICATION</scope>
</reference>
<dbReference type="Gene3D" id="3.40.630.10">
    <property type="entry name" value="Zn peptidases"/>
    <property type="match status" value="1"/>
</dbReference>
<name>A0A0K0EQD9_STRER</name>
<dbReference type="InterPro" id="IPR007365">
    <property type="entry name" value="TFR-like_dimer_dom"/>
</dbReference>
<sequence length="771" mass="86712">MPYVNKDPYAGRLINPPMKKALISLLLGMACVFFVGMLAIYHKKNPIITPEKETVDGNHKIISKHILSNIKGENIKNNLRLITTHPHVAGTEANYDVGMKIANLWKENGLQDVHFIEYEVLLNYPDYQNPNIMSIVSGDGKITYQSKGKSPVIIPSEQSAPDAGIQWVAYSANGSVSGDIVYCHYGRIEDFEMLKNMGISLKGKIALLRYGYSFRGDKVKLAQDYGAIGAILYSDPGEVAKTGIDKSKVYPNTEWMPHEGVQRGGLSHSDGGDPLSPNYPSKNNLYKSRSLEDAIKDRVIPSVPVLPLSYIDAEEILIRLSGNRAPHTWQGGFPFPYHVGPGFSSGNEKVKIDVRSNMVVKKIRNIIGYIHGYDEPDKYVILGNHYDAWVYGSLDPNSGTAVLAEVGRAMVETINSTSWKPSRTLMFCAWDAEEYNLIGSREFVEEFTNILQDRAVVYLNVDTIFSNQTLHVRTIPTLYDVSIEAAKVVRNPMASEKRKGRMTLYDTWVYNFPDKRNPNKPKIPVPGGGSDMAPFLNYAGIPVIDFNYRNISWDEYPLYHTLYETPFTNEHIFDTNNFAIHKAVGQYWSELARRFSDSAILPINATTLANTILYDYLPELKKALGKIIYNNGIDGIATKQFQNLYIGSKVFLKECKKFESAIEEILYDFATNPFDQRRISSINNRLTAIDKCFINPRGIPGKQSSRHVLYSLSDSDSYSSVTMASVFDIINKIKAEKDSRIVKELEKKLAEQISIVHYSVICATNTLKLFV</sequence>
<evidence type="ECO:0000256" key="2">
    <source>
        <dbReference type="SAM" id="MobiDB-lite"/>
    </source>
</evidence>
<dbReference type="SUPFAM" id="SSF47672">
    <property type="entry name" value="Transferrin receptor-like dimerisation domain"/>
    <property type="match status" value="1"/>
</dbReference>
<dbReference type="InterPro" id="IPR039373">
    <property type="entry name" value="Peptidase_M28B"/>
</dbReference>
<dbReference type="Gene3D" id="1.20.930.40">
    <property type="entry name" value="Transferrin receptor-like, dimerisation domain"/>
    <property type="match status" value="1"/>
</dbReference>
<dbReference type="AlphaFoldDB" id="A0A0K0EQD9"/>
<keyword evidence="3" id="KW-0812">Transmembrane</keyword>
<comment type="similarity">
    <text evidence="1">Belongs to the peptidase M28 family. M28B subfamily.</text>
</comment>
<evidence type="ECO:0000259" key="6">
    <source>
        <dbReference type="Pfam" id="PF04389"/>
    </source>
</evidence>
<dbReference type="InterPro" id="IPR003137">
    <property type="entry name" value="PA_domain"/>
</dbReference>
<dbReference type="SUPFAM" id="SSF52025">
    <property type="entry name" value="PA domain"/>
    <property type="match status" value="1"/>
</dbReference>
<evidence type="ECO:0000259" key="5">
    <source>
        <dbReference type="Pfam" id="PF04253"/>
    </source>
</evidence>
<dbReference type="FunFam" id="3.40.630.10:FF:000101">
    <property type="entry name" value="N-acetylated alpha-linked acidic dipeptidase like 1"/>
    <property type="match status" value="1"/>
</dbReference>
<feature type="domain" description="Transferrin receptor-like dimerisation" evidence="5">
    <location>
        <begin position="641"/>
        <end position="768"/>
    </location>
</feature>
<feature type="domain" description="Peptidase M28" evidence="6">
    <location>
        <begin position="365"/>
        <end position="565"/>
    </location>
</feature>
<dbReference type="CDD" id="cd02121">
    <property type="entry name" value="PA_GCPII_like"/>
    <property type="match status" value="1"/>
</dbReference>
<dbReference type="Pfam" id="PF04389">
    <property type="entry name" value="Peptidase_M28"/>
    <property type="match status" value="1"/>
</dbReference>
<evidence type="ECO:0000256" key="1">
    <source>
        <dbReference type="ARBA" id="ARBA00005634"/>
    </source>
</evidence>
<dbReference type="Pfam" id="PF02225">
    <property type="entry name" value="PA"/>
    <property type="match status" value="1"/>
</dbReference>
<dbReference type="PANTHER" id="PTHR10404:SF77">
    <property type="entry name" value="GLUTAMATE CARBOXYPEPTIDASE 2 HOMOLOG"/>
    <property type="match status" value="1"/>
</dbReference>
<feature type="domain" description="PA" evidence="4">
    <location>
        <begin position="176"/>
        <end position="263"/>
    </location>
</feature>
<evidence type="ECO:0000256" key="3">
    <source>
        <dbReference type="SAM" id="Phobius"/>
    </source>
</evidence>
<dbReference type="InterPro" id="IPR007484">
    <property type="entry name" value="Peptidase_M28"/>
</dbReference>
<dbReference type="GO" id="GO:0004180">
    <property type="term" value="F:carboxypeptidase activity"/>
    <property type="evidence" value="ECO:0007669"/>
    <property type="project" value="TreeGrafter"/>
</dbReference>
<evidence type="ECO:0000313" key="7">
    <source>
        <dbReference type="WBParaSite" id="SSTP_0001166800.1"/>
    </source>
</evidence>
<dbReference type="Gene3D" id="3.50.30.30">
    <property type="match status" value="1"/>
</dbReference>
<accession>A0A0K0EQD9</accession>
<organism evidence="7">
    <name type="scientific">Strongyloides stercoralis</name>
    <name type="common">Threadworm</name>
    <dbReference type="NCBI Taxonomy" id="6248"/>
    <lineage>
        <taxon>Eukaryota</taxon>
        <taxon>Metazoa</taxon>
        <taxon>Ecdysozoa</taxon>
        <taxon>Nematoda</taxon>
        <taxon>Chromadorea</taxon>
        <taxon>Rhabditida</taxon>
        <taxon>Tylenchina</taxon>
        <taxon>Panagrolaimomorpha</taxon>
        <taxon>Strongyloidoidea</taxon>
        <taxon>Strongyloididae</taxon>
        <taxon>Strongyloides</taxon>
    </lineage>
</organism>
<dbReference type="Pfam" id="PF04253">
    <property type="entry name" value="TFR_dimer"/>
    <property type="match status" value="1"/>
</dbReference>
<dbReference type="CDD" id="cd08022">
    <property type="entry name" value="M28_PSMA_like"/>
    <property type="match status" value="1"/>
</dbReference>
<dbReference type="STRING" id="6248.A0A0K0EQD9"/>
<evidence type="ECO:0000259" key="4">
    <source>
        <dbReference type="Pfam" id="PF02225"/>
    </source>
</evidence>
<dbReference type="FunFam" id="3.50.30.30:FF:000033">
    <property type="entry name" value="Glutamate carboxypeptidase 2 homolog"/>
    <property type="match status" value="1"/>
</dbReference>
<feature type="transmembrane region" description="Helical" evidence="3">
    <location>
        <begin position="21"/>
        <end position="41"/>
    </location>
</feature>
<dbReference type="WBParaSite" id="SSTP_0001166800.1">
    <property type="protein sequence ID" value="SSTP_0001166800.1"/>
    <property type="gene ID" value="SSTP_0001166800"/>
</dbReference>
<keyword evidence="3" id="KW-0472">Membrane</keyword>
<dbReference type="InterPro" id="IPR046450">
    <property type="entry name" value="PA_dom_sf"/>
</dbReference>
<dbReference type="InterPro" id="IPR036757">
    <property type="entry name" value="TFR-like_dimer_dom_sf"/>
</dbReference>
<feature type="region of interest" description="Disordered" evidence="2">
    <location>
        <begin position="260"/>
        <end position="282"/>
    </location>
</feature>
<keyword evidence="3" id="KW-1133">Transmembrane helix</keyword>
<proteinExistence type="inferred from homology"/>
<protein>
    <submittedName>
        <fullName evidence="7">N-acetylated-alpha-linked acidic dipeptidase 2</fullName>
    </submittedName>
</protein>